<dbReference type="AlphaFoldDB" id="A0ABD0K2J2"/>
<keyword evidence="2" id="KW-1185">Reference proteome</keyword>
<comment type="caution">
    <text evidence="1">The sequence shown here is derived from an EMBL/GenBank/DDBJ whole genome shotgun (WGS) entry which is preliminary data.</text>
</comment>
<sequence>MATSDVLECWRQNTKKEQRQMSVIIISTRNWRSWTHGRVSNCFPKVGASVPRSALMRLTVSVLFADIQRQKTARTMVFEFFCNLGHRLGEAKPRCIYYYRWIGIVTSFSRNTSHHLRGST</sequence>
<reference evidence="1 2" key="1">
    <citation type="journal article" date="2023" name="Sci. Data">
        <title>Genome assembly of the Korean intertidal mud-creeper Batillaria attramentaria.</title>
        <authorList>
            <person name="Patra A.K."/>
            <person name="Ho P.T."/>
            <person name="Jun S."/>
            <person name="Lee S.J."/>
            <person name="Kim Y."/>
            <person name="Won Y.J."/>
        </authorList>
    </citation>
    <scope>NUCLEOTIDE SEQUENCE [LARGE SCALE GENOMIC DNA]</scope>
    <source>
        <strain evidence="1">Wonlab-2016</strain>
    </source>
</reference>
<evidence type="ECO:0000313" key="1">
    <source>
        <dbReference type="EMBL" id="KAK7481060.1"/>
    </source>
</evidence>
<gene>
    <name evidence="1" type="ORF">BaRGS_00027696</name>
</gene>
<name>A0ABD0K2J2_9CAEN</name>
<protein>
    <submittedName>
        <fullName evidence="1">Uncharacterized protein</fullName>
    </submittedName>
</protein>
<organism evidence="1 2">
    <name type="scientific">Batillaria attramentaria</name>
    <dbReference type="NCBI Taxonomy" id="370345"/>
    <lineage>
        <taxon>Eukaryota</taxon>
        <taxon>Metazoa</taxon>
        <taxon>Spiralia</taxon>
        <taxon>Lophotrochozoa</taxon>
        <taxon>Mollusca</taxon>
        <taxon>Gastropoda</taxon>
        <taxon>Caenogastropoda</taxon>
        <taxon>Sorbeoconcha</taxon>
        <taxon>Cerithioidea</taxon>
        <taxon>Batillariidae</taxon>
        <taxon>Batillaria</taxon>
    </lineage>
</organism>
<dbReference type="EMBL" id="JACVVK020000268">
    <property type="protein sequence ID" value="KAK7481060.1"/>
    <property type="molecule type" value="Genomic_DNA"/>
</dbReference>
<evidence type="ECO:0000313" key="2">
    <source>
        <dbReference type="Proteomes" id="UP001519460"/>
    </source>
</evidence>
<dbReference type="Proteomes" id="UP001519460">
    <property type="component" value="Unassembled WGS sequence"/>
</dbReference>
<accession>A0ABD0K2J2</accession>
<proteinExistence type="predicted"/>